<gene>
    <name evidence="2" type="ORF">ACFW6T_20870</name>
</gene>
<feature type="compositionally biased region" description="Gly residues" evidence="1">
    <location>
        <begin position="599"/>
        <end position="622"/>
    </location>
</feature>
<dbReference type="SUPFAM" id="SSF50494">
    <property type="entry name" value="Trypsin-like serine proteases"/>
    <property type="match status" value="1"/>
</dbReference>
<dbReference type="Proteomes" id="UP001599542">
    <property type="component" value="Unassembled WGS sequence"/>
</dbReference>
<dbReference type="RefSeq" id="WP_380329729.1">
    <property type="nucleotide sequence ID" value="NZ_JBHYPW010000060.1"/>
</dbReference>
<feature type="region of interest" description="Disordered" evidence="1">
    <location>
        <begin position="1148"/>
        <end position="1187"/>
    </location>
</feature>
<accession>A0ABW6GP26</accession>
<feature type="region of interest" description="Disordered" evidence="1">
    <location>
        <begin position="599"/>
        <end position="665"/>
    </location>
</feature>
<feature type="compositionally biased region" description="Basic and acidic residues" evidence="1">
    <location>
        <begin position="1156"/>
        <end position="1165"/>
    </location>
</feature>
<dbReference type="InterPro" id="IPR009003">
    <property type="entry name" value="Peptidase_S1_PA"/>
</dbReference>
<organism evidence="2 3">
    <name type="scientific">Kitasatospora phosalacinea</name>
    <dbReference type="NCBI Taxonomy" id="2065"/>
    <lineage>
        <taxon>Bacteria</taxon>
        <taxon>Bacillati</taxon>
        <taxon>Actinomycetota</taxon>
        <taxon>Actinomycetes</taxon>
        <taxon>Kitasatosporales</taxon>
        <taxon>Streptomycetaceae</taxon>
        <taxon>Kitasatospora</taxon>
    </lineage>
</organism>
<feature type="compositionally biased region" description="Gly residues" evidence="1">
    <location>
        <begin position="654"/>
        <end position="665"/>
    </location>
</feature>
<keyword evidence="2" id="KW-0378">Hydrolase</keyword>
<dbReference type="EMBL" id="JBHYPX010000043">
    <property type="protein sequence ID" value="MFE1354441.1"/>
    <property type="molecule type" value="Genomic_DNA"/>
</dbReference>
<evidence type="ECO:0000313" key="3">
    <source>
        <dbReference type="Proteomes" id="UP001599542"/>
    </source>
</evidence>
<dbReference type="GO" id="GO:0008233">
    <property type="term" value="F:peptidase activity"/>
    <property type="evidence" value="ECO:0007669"/>
    <property type="project" value="UniProtKB-KW"/>
</dbReference>
<protein>
    <submittedName>
        <fullName evidence="2">Serine protease</fullName>
    </submittedName>
</protein>
<reference evidence="2 3" key="1">
    <citation type="submission" date="2024-09" db="EMBL/GenBank/DDBJ databases">
        <title>The Natural Products Discovery Center: Release of the First 8490 Sequenced Strains for Exploring Actinobacteria Biosynthetic Diversity.</title>
        <authorList>
            <person name="Kalkreuter E."/>
            <person name="Kautsar S.A."/>
            <person name="Yang D."/>
            <person name="Bader C.D."/>
            <person name="Teijaro C.N."/>
            <person name="Fluegel L."/>
            <person name="Davis C.M."/>
            <person name="Simpson J.R."/>
            <person name="Lauterbach L."/>
            <person name="Steele A.D."/>
            <person name="Gui C."/>
            <person name="Meng S."/>
            <person name="Li G."/>
            <person name="Viehrig K."/>
            <person name="Ye F."/>
            <person name="Su P."/>
            <person name="Kiefer A.F."/>
            <person name="Nichols A."/>
            <person name="Cepeda A.J."/>
            <person name="Yan W."/>
            <person name="Fan B."/>
            <person name="Jiang Y."/>
            <person name="Adhikari A."/>
            <person name="Zheng C.-J."/>
            <person name="Schuster L."/>
            <person name="Cowan T.M."/>
            <person name="Smanski M.J."/>
            <person name="Chevrette M.G."/>
            <person name="De Carvalho L.P.S."/>
            <person name="Shen B."/>
        </authorList>
    </citation>
    <scope>NUCLEOTIDE SEQUENCE [LARGE SCALE GENOMIC DNA]</scope>
    <source>
        <strain evidence="2 3">NPDC058753</strain>
    </source>
</reference>
<keyword evidence="3" id="KW-1185">Reference proteome</keyword>
<dbReference type="GO" id="GO:0006508">
    <property type="term" value="P:proteolysis"/>
    <property type="evidence" value="ECO:0007669"/>
    <property type="project" value="UniProtKB-KW"/>
</dbReference>
<evidence type="ECO:0000256" key="1">
    <source>
        <dbReference type="SAM" id="MobiDB-lite"/>
    </source>
</evidence>
<comment type="caution">
    <text evidence="2">The sequence shown here is derived from an EMBL/GenBank/DDBJ whole genome shotgun (WGS) entry which is preliminary data.</text>
</comment>
<proteinExistence type="predicted"/>
<keyword evidence="2" id="KW-0645">Protease</keyword>
<evidence type="ECO:0000313" key="2">
    <source>
        <dbReference type="EMBL" id="MFE1354441.1"/>
    </source>
</evidence>
<sequence length="1187" mass="121564">MGEGAGAGFAGDPARALLRIRDQQGRLCGLGFVADRGGTVVTAHEAVAGLPRLVLHTPGGQSRVLGPESVDLLPDRGLALLRTAAVGGVPGPPLPIGRGRVTGPVAVLHQRWEDGAPALARGGPLGRESGRCGDGAQVRTVPGVLLLDLPVTPLAGAPVLDPGTGTVLAVVSPRVRAVPGPGVAAVPLAADTAPPADTPLDRLLARNAADAPAYGRALNLGGALRLTEAQLEGAAAGPGRIAELAADRVDRPDGLSGEEPQDVLTVLLGGSGSGRTTELAALAVRRAGAAQPLPTLWLRGADLAPGDRTLGDPLRRRLAAAARQLGVPEVEPGELAALCAAAGRPLLVILDGPEEAPLALSARWLAAGLDWLRTHRARALAACRPDGWEQLGPWRAAARALWLGPLTADAAARAGRRYGLPAAFLGPADRGHPLALRLAGELRGAGVHGPVGSRAELFDGWLDLACLTVARRVALTPGGPRRHRRGGPPAPGEDARQVRRLAAVAAGRLHEAARLMLGAGDGALPAEEFARLFPDQGGWARAVREERLLVPAGAGHRAGHEEWGEWLQSLHLDLDAALRLVLEEDGAEAVAVAGAEQGAGGAGGGAGAGGPGAGGGGRGVGEAGRDGTPRAPSDGSGPGPAVPPAPGGAHDGRPLGGAGAGAGSGVGRCRAGVVAGALRRAGEVRGVAVLDGWLRRALAALERSERGGEADWWAGRLLAEGIAGSPEPSAHRELLELLADRAGRDERFGAAFWVGLPLPVAERAALLGRLATGPGRAEVVRAAAAELLAADPRGVLPLLCAWYEEGPAAADLADELLYEHRALALDELTEALVAAAHPRADALLGRLAEREPSALCRAVDRWSHDPRPERHVAAAVHALRTAPHAGGSGAQLLRLAARTLLAREDEPALHGAALALLVRDPQDRAEHLAAALAAYRAGDPFLTAGVLADLVAEHPAQVLAAVRERLRLPGARSAEDLRVLEGAADPAVARSGLLLAAELLRGGPEPAAEVARHLDRLLDAGRDGRPLLDAVLAAGPSVRAVFVPVLAAPGGGREELLDALLAAERDERVLAAVVEALAARHAGHPERRVRGLLRLVAERWPGADAVLVRCAGRWAGFARLLASWPEDAPPPPQGPRLARMRALAASGRDPQYAAAEAERQVDRPGGRLTGHTEGLPVPGQGRSHGTL</sequence>
<name>A0ABW6GP26_9ACTN</name>